<dbReference type="AlphaFoldDB" id="A0A1I6HFH7"/>
<feature type="domain" description="HAMP" evidence="7">
    <location>
        <begin position="322"/>
        <end position="374"/>
    </location>
</feature>
<dbReference type="Gene3D" id="1.10.287.950">
    <property type="entry name" value="Methyl-accepting chemotaxis protein"/>
    <property type="match status" value="1"/>
</dbReference>
<keyword evidence="5" id="KW-0472">Membrane</keyword>
<reference evidence="9" key="1">
    <citation type="submission" date="2016-10" db="EMBL/GenBank/DDBJ databases">
        <authorList>
            <person name="Varghese N."/>
            <person name="Submissions S."/>
        </authorList>
    </citation>
    <scope>NUCLEOTIDE SEQUENCE [LARGE SCALE GENOMIC DNA]</scope>
    <source>
        <strain evidence="9">CGMCC 1.7736</strain>
    </source>
</reference>
<evidence type="ECO:0000256" key="2">
    <source>
        <dbReference type="ARBA" id="ARBA00029447"/>
    </source>
</evidence>
<evidence type="ECO:0000259" key="6">
    <source>
        <dbReference type="PROSITE" id="PS50111"/>
    </source>
</evidence>
<evidence type="ECO:0000259" key="7">
    <source>
        <dbReference type="PROSITE" id="PS50885"/>
    </source>
</evidence>
<gene>
    <name evidence="8" type="ORF">SAMN04487947_2012</name>
</gene>
<dbReference type="InterPro" id="IPR004089">
    <property type="entry name" value="MCPsignal_dom"/>
</dbReference>
<keyword evidence="5" id="KW-1133">Transmembrane helix</keyword>
<name>A0A1I6HFH7_9EURY</name>
<dbReference type="STRING" id="553469.SAMN04487947_2012"/>
<dbReference type="CDD" id="cd11386">
    <property type="entry name" value="MCP_signal"/>
    <property type="match status" value="1"/>
</dbReference>
<dbReference type="SMART" id="SM00283">
    <property type="entry name" value="MA"/>
    <property type="match status" value="1"/>
</dbReference>
<dbReference type="GO" id="GO:0016020">
    <property type="term" value="C:membrane"/>
    <property type="evidence" value="ECO:0007669"/>
    <property type="project" value="InterPro"/>
</dbReference>
<dbReference type="PANTHER" id="PTHR32089:SF112">
    <property type="entry name" value="LYSOZYME-LIKE PROTEIN-RELATED"/>
    <property type="match status" value="1"/>
</dbReference>
<keyword evidence="1 3" id="KW-0807">Transducer</keyword>
<dbReference type="InterPro" id="IPR003660">
    <property type="entry name" value="HAMP_dom"/>
</dbReference>
<feature type="domain" description="HAMP" evidence="7">
    <location>
        <begin position="380"/>
        <end position="423"/>
    </location>
</feature>
<keyword evidence="5" id="KW-0812">Transmembrane</keyword>
<protein>
    <submittedName>
        <fullName evidence="8">Methyl-accepting chemotaxis protein</fullName>
    </submittedName>
</protein>
<evidence type="ECO:0000313" key="8">
    <source>
        <dbReference type="EMBL" id="SFR53252.1"/>
    </source>
</evidence>
<dbReference type="SUPFAM" id="SSF58104">
    <property type="entry name" value="Methyl-accepting chemotaxis protein (MCP) signaling domain"/>
    <property type="match status" value="1"/>
</dbReference>
<organism evidence="8 9">
    <name type="scientific">Halogeometricum rufum</name>
    <dbReference type="NCBI Taxonomy" id="553469"/>
    <lineage>
        <taxon>Archaea</taxon>
        <taxon>Methanobacteriati</taxon>
        <taxon>Methanobacteriota</taxon>
        <taxon>Stenosarchaea group</taxon>
        <taxon>Halobacteria</taxon>
        <taxon>Halobacteriales</taxon>
        <taxon>Haloferacaceae</taxon>
        <taxon>Halogeometricum</taxon>
    </lineage>
</organism>
<evidence type="ECO:0000256" key="5">
    <source>
        <dbReference type="SAM" id="Phobius"/>
    </source>
</evidence>
<dbReference type="SUPFAM" id="SSF158472">
    <property type="entry name" value="HAMP domain-like"/>
    <property type="match status" value="1"/>
</dbReference>
<dbReference type="Pfam" id="PF00672">
    <property type="entry name" value="HAMP"/>
    <property type="match status" value="2"/>
</dbReference>
<evidence type="ECO:0000256" key="1">
    <source>
        <dbReference type="ARBA" id="ARBA00023224"/>
    </source>
</evidence>
<feature type="compositionally biased region" description="Polar residues" evidence="4">
    <location>
        <begin position="698"/>
        <end position="710"/>
    </location>
</feature>
<dbReference type="CDD" id="cd06225">
    <property type="entry name" value="HAMP"/>
    <property type="match status" value="1"/>
</dbReference>
<feature type="domain" description="Methyl-accepting transducer" evidence="6">
    <location>
        <begin position="442"/>
        <end position="678"/>
    </location>
</feature>
<dbReference type="Gene3D" id="6.10.340.10">
    <property type="match status" value="1"/>
</dbReference>
<proteinExistence type="inferred from homology"/>
<feature type="transmembrane region" description="Helical" evidence="5">
    <location>
        <begin position="290"/>
        <end position="320"/>
    </location>
</feature>
<dbReference type="EMBL" id="FOYT01000002">
    <property type="protein sequence ID" value="SFR53252.1"/>
    <property type="molecule type" value="Genomic_DNA"/>
</dbReference>
<sequence>MSSDNLFEAVRHRLSRSYIAKLLAAFVAAVVLLSVTGGVTYVAVAEELRADARHEVETLSEQQAVETSEWVATRSQTARMLSEYRVFARNDVDAVSSYLREEVDRQTDDVSAIHYVDRSEGVILASSNESMNGQFLGGDGDLPFMMGGLTDGDADSVAMTEVYTTSEDVIAFVSPVPERPTRAVVLVVSTAAVESELQTPIDGSFSQVVAPGGVVHFDGADHADGTGATDDAVGAPYPVDDAPAVQAGLDGESGVYTAAANAALGERHLVGYAPIPGTKMAVVTHAPTNAAYGVVTLVAGGFVALSLVALFSLGAFTAVIHYRTARPLRHLAGTVERLRDGELDADLSTARRDELGRVYEGVSHLRDDLRDQRRDAEAYSEQMVRAAEGDLTVRLDPDSNSEDMRTVAAAYNEMMREVAKTMRTVRAFGDDVTRRSASVADGVGEVERASEEVAESVEQISSGAREQSERLDSLTDEMDTLSASIQQVASAAAELSDLSGEAATRGEEGREAAGEAMSEMEAVEREAERTAEAIRELDARLDEISDVVEMITDVAEQTNILALNASIEASRAGEAGEGFAVVAEEVKSLAEETHDSATDIADLVEAVETRRDEVIEGVERMREQVDDGADAVAATLDSLDETVASIEATDDRTDEITDAAAAQAEAADEVTGTADEVAGIAAAATAEAENVSAAAEEQTASLSEVTQSTAELADEASELGERLDEFEVGAAEGDASADADRRRPVEGAATTTDSEP</sequence>
<dbReference type="Proteomes" id="UP000198531">
    <property type="component" value="Unassembled WGS sequence"/>
</dbReference>
<feature type="region of interest" description="Disordered" evidence="4">
    <location>
        <begin position="496"/>
        <end position="516"/>
    </location>
</feature>
<accession>A0A1I6HFH7</accession>
<evidence type="ECO:0000313" key="9">
    <source>
        <dbReference type="Proteomes" id="UP000198531"/>
    </source>
</evidence>
<comment type="similarity">
    <text evidence="2">Belongs to the methyl-accepting chemotaxis (MCP) protein family.</text>
</comment>
<feature type="compositionally biased region" description="Basic and acidic residues" evidence="4">
    <location>
        <begin position="504"/>
        <end position="513"/>
    </location>
</feature>
<dbReference type="Pfam" id="PF00015">
    <property type="entry name" value="MCPsignal"/>
    <property type="match status" value="1"/>
</dbReference>
<evidence type="ECO:0000256" key="4">
    <source>
        <dbReference type="SAM" id="MobiDB-lite"/>
    </source>
</evidence>
<dbReference type="OrthoDB" id="8523at2157"/>
<dbReference type="PROSITE" id="PS50885">
    <property type="entry name" value="HAMP"/>
    <property type="match status" value="2"/>
</dbReference>
<dbReference type="SMART" id="SM00304">
    <property type="entry name" value="HAMP"/>
    <property type="match status" value="3"/>
</dbReference>
<feature type="region of interest" description="Disordered" evidence="4">
    <location>
        <begin position="691"/>
        <end position="756"/>
    </location>
</feature>
<dbReference type="PROSITE" id="PS50111">
    <property type="entry name" value="CHEMOTAXIS_TRANSDUC_2"/>
    <property type="match status" value="1"/>
</dbReference>
<keyword evidence="9" id="KW-1185">Reference proteome</keyword>
<dbReference type="PANTHER" id="PTHR32089">
    <property type="entry name" value="METHYL-ACCEPTING CHEMOTAXIS PROTEIN MCPB"/>
    <property type="match status" value="1"/>
</dbReference>
<dbReference type="RefSeq" id="WP_089807225.1">
    <property type="nucleotide sequence ID" value="NZ_FOYT01000002.1"/>
</dbReference>
<evidence type="ECO:0000256" key="3">
    <source>
        <dbReference type="PROSITE-ProRule" id="PRU00284"/>
    </source>
</evidence>
<dbReference type="GO" id="GO:0007165">
    <property type="term" value="P:signal transduction"/>
    <property type="evidence" value="ECO:0007669"/>
    <property type="project" value="UniProtKB-KW"/>
</dbReference>